<dbReference type="AlphaFoldDB" id="A0ABD1E513"/>
<name>A0ABD1E513_HYPHA</name>
<sequence>MQNFPENNVKYKFFYNFFKQNFDLTFGRRQVDVCSKCEELKIKIRDAHLNDNAKRVATAELIVHKRRASKFYMKADEVKKMCKEDDNILGITIDYMQNLPLPHIPVQEVFYLRQLWIYEFCVHNMKTEKAVFYSYQEGQAAKGPNEICIF</sequence>
<reference evidence="1 2" key="1">
    <citation type="submission" date="2024-05" db="EMBL/GenBank/DDBJ databases">
        <title>Genetic variation in Jamaican populations of the coffee berry borer (Hypothenemus hampei).</title>
        <authorList>
            <person name="Errbii M."/>
            <person name="Myrie A."/>
        </authorList>
    </citation>
    <scope>NUCLEOTIDE SEQUENCE [LARGE SCALE GENOMIC DNA]</scope>
    <source>
        <strain evidence="1">JA-Hopewell-2020-01-JO</strain>
        <tissue evidence="1">Whole body</tissue>
    </source>
</reference>
<accession>A0ABD1E513</accession>
<proteinExistence type="predicted"/>
<dbReference type="EMBL" id="JBDJPC010000011">
    <property type="protein sequence ID" value="KAL1489772.1"/>
    <property type="molecule type" value="Genomic_DNA"/>
</dbReference>
<keyword evidence="2" id="KW-1185">Reference proteome</keyword>
<comment type="caution">
    <text evidence="1">The sequence shown here is derived from an EMBL/GenBank/DDBJ whole genome shotgun (WGS) entry which is preliminary data.</text>
</comment>
<evidence type="ECO:0000313" key="1">
    <source>
        <dbReference type="EMBL" id="KAL1489772.1"/>
    </source>
</evidence>
<evidence type="ECO:0000313" key="2">
    <source>
        <dbReference type="Proteomes" id="UP001566132"/>
    </source>
</evidence>
<organism evidence="1 2">
    <name type="scientific">Hypothenemus hampei</name>
    <name type="common">Coffee berry borer</name>
    <dbReference type="NCBI Taxonomy" id="57062"/>
    <lineage>
        <taxon>Eukaryota</taxon>
        <taxon>Metazoa</taxon>
        <taxon>Ecdysozoa</taxon>
        <taxon>Arthropoda</taxon>
        <taxon>Hexapoda</taxon>
        <taxon>Insecta</taxon>
        <taxon>Pterygota</taxon>
        <taxon>Neoptera</taxon>
        <taxon>Endopterygota</taxon>
        <taxon>Coleoptera</taxon>
        <taxon>Polyphaga</taxon>
        <taxon>Cucujiformia</taxon>
        <taxon>Curculionidae</taxon>
        <taxon>Scolytinae</taxon>
        <taxon>Hypothenemus</taxon>
    </lineage>
</organism>
<dbReference type="PANTHER" id="PTHR10773">
    <property type="entry name" value="DNA-DIRECTED RNA POLYMERASES I, II, AND III SUBUNIT RPABC2"/>
    <property type="match status" value="1"/>
</dbReference>
<gene>
    <name evidence="1" type="ORF">ABEB36_013706</name>
</gene>
<dbReference type="Proteomes" id="UP001566132">
    <property type="component" value="Unassembled WGS sequence"/>
</dbReference>
<protein>
    <submittedName>
        <fullName evidence="1">Uncharacterized protein</fullName>
    </submittedName>
</protein>
<dbReference type="PANTHER" id="PTHR10773:SF19">
    <property type="match status" value="1"/>
</dbReference>